<evidence type="ECO:0000313" key="11">
    <source>
        <dbReference type="Proteomes" id="UP000092650"/>
    </source>
</evidence>
<comment type="catalytic activity">
    <reaction evidence="6 7">
        <text>D-mannitol 1-phosphate + NAD(+) = beta-D-fructose 6-phosphate + NADH + H(+)</text>
        <dbReference type="Rhea" id="RHEA:19661"/>
        <dbReference type="ChEBI" id="CHEBI:15378"/>
        <dbReference type="ChEBI" id="CHEBI:57540"/>
        <dbReference type="ChEBI" id="CHEBI:57634"/>
        <dbReference type="ChEBI" id="CHEBI:57945"/>
        <dbReference type="ChEBI" id="CHEBI:61381"/>
        <dbReference type="EC" id="1.1.1.17"/>
    </reaction>
</comment>
<gene>
    <name evidence="7" type="primary">mtlD</name>
    <name evidence="10" type="ORF">BBI15_07300</name>
</gene>
<dbReference type="OrthoDB" id="271711at2"/>
<feature type="domain" description="Mannitol dehydrogenase N-terminal" evidence="8">
    <location>
        <begin position="3"/>
        <end position="111"/>
    </location>
</feature>
<dbReference type="PRINTS" id="PR00084">
    <property type="entry name" value="MTLDHDRGNASE"/>
</dbReference>
<dbReference type="Gene3D" id="3.40.50.720">
    <property type="entry name" value="NAD(P)-binding Rossmann-like Domain"/>
    <property type="match status" value="1"/>
</dbReference>
<dbReference type="AlphaFoldDB" id="A0A1C7E8I0"/>
<evidence type="ECO:0000259" key="8">
    <source>
        <dbReference type="Pfam" id="PF01232"/>
    </source>
</evidence>
<feature type="domain" description="Mannitol dehydrogenase N-terminal" evidence="8">
    <location>
        <begin position="134"/>
        <end position="208"/>
    </location>
</feature>
<dbReference type="Gene3D" id="1.10.1040.10">
    <property type="entry name" value="N-(1-d-carboxylethyl)-l-norvaline Dehydrogenase, domain 2"/>
    <property type="match status" value="1"/>
</dbReference>
<dbReference type="Pfam" id="PF01232">
    <property type="entry name" value="Mannitol_dh"/>
    <property type="match status" value="2"/>
</dbReference>
<evidence type="ECO:0000259" key="9">
    <source>
        <dbReference type="Pfam" id="PF08125"/>
    </source>
</evidence>
<name>A0A1C7E8I0_9BACL</name>
<dbReference type="PROSITE" id="PS00974">
    <property type="entry name" value="MANNITOL_DHGENASE"/>
    <property type="match status" value="1"/>
</dbReference>
<dbReference type="InterPro" id="IPR036291">
    <property type="entry name" value="NAD(P)-bd_dom_sf"/>
</dbReference>
<evidence type="ECO:0000256" key="3">
    <source>
        <dbReference type="ARBA" id="ARBA00016219"/>
    </source>
</evidence>
<dbReference type="RefSeq" id="WP_068869755.1">
    <property type="nucleotide sequence ID" value="NZ_CP016539.2"/>
</dbReference>
<keyword evidence="5 7" id="KW-0520">NAD</keyword>
<keyword evidence="4 7" id="KW-0560">Oxidoreductase</keyword>
<dbReference type="PANTHER" id="PTHR30524">
    <property type="entry name" value="MANNITOL-1-PHOSPHATE 5-DEHYDROGENASE"/>
    <property type="match status" value="1"/>
</dbReference>
<dbReference type="InterPro" id="IPR013328">
    <property type="entry name" value="6PGD_dom2"/>
</dbReference>
<dbReference type="GO" id="GO:0008926">
    <property type="term" value="F:mannitol-1-phosphate 5-dehydrogenase activity"/>
    <property type="evidence" value="ECO:0007669"/>
    <property type="project" value="UniProtKB-UniRule"/>
</dbReference>
<comment type="similarity">
    <text evidence="1 7">Belongs to the mannitol dehydrogenase family.</text>
</comment>
<dbReference type="SUPFAM" id="SSF51735">
    <property type="entry name" value="NAD(P)-binding Rossmann-fold domains"/>
    <property type="match status" value="1"/>
</dbReference>
<keyword evidence="11" id="KW-1185">Reference proteome</keyword>
<evidence type="ECO:0000313" key="10">
    <source>
        <dbReference type="EMBL" id="ANU20029.1"/>
    </source>
</evidence>
<dbReference type="STRING" id="1038856.BBI15_07300"/>
<dbReference type="EC" id="1.1.1.17" evidence="2 7"/>
<evidence type="ECO:0000256" key="1">
    <source>
        <dbReference type="ARBA" id="ARBA00006541"/>
    </source>
</evidence>
<dbReference type="Proteomes" id="UP000092650">
    <property type="component" value="Chromosome"/>
</dbReference>
<evidence type="ECO:0000256" key="4">
    <source>
        <dbReference type="ARBA" id="ARBA00023002"/>
    </source>
</evidence>
<dbReference type="InterPro" id="IPR008927">
    <property type="entry name" value="6-PGluconate_DH-like_C_sf"/>
</dbReference>
<evidence type="ECO:0000256" key="5">
    <source>
        <dbReference type="ARBA" id="ARBA00023027"/>
    </source>
</evidence>
<dbReference type="InterPro" id="IPR023027">
    <property type="entry name" value="Mannitol_DH_CS"/>
</dbReference>
<feature type="binding site" evidence="7">
    <location>
        <begin position="4"/>
        <end position="15"/>
    </location>
    <ligand>
        <name>NAD(+)</name>
        <dbReference type="ChEBI" id="CHEBI:57540"/>
    </ligand>
</feature>
<feature type="domain" description="Mannitol dehydrogenase C-terminal" evidence="9">
    <location>
        <begin position="222"/>
        <end position="399"/>
    </location>
</feature>
<dbReference type="EMBL" id="CP016539">
    <property type="protein sequence ID" value="ANU20029.1"/>
    <property type="molecule type" value="Genomic_DNA"/>
</dbReference>
<reference evidence="10" key="1">
    <citation type="submission" date="2016-10" db="EMBL/GenBank/DDBJ databases">
        <authorList>
            <person name="See-Too W.S."/>
        </authorList>
    </citation>
    <scope>NUCLEOTIDE SEQUENCE [LARGE SCALE GENOMIC DNA]</scope>
    <source>
        <strain evidence="10">DSM 23997</strain>
    </source>
</reference>
<dbReference type="KEGG" id="ppla:BBI15_07300"/>
<dbReference type="PANTHER" id="PTHR30524:SF0">
    <property type="entry name" value="ALTRONATE OXIDOREDUCTASE-RELATED"/>
    <property type="match status" value="1"/>
</dbReference>
<evidence type="ECO:0000256" key="2">
    <source>
        <dbReference type="ARBA" id="ARBA00012939"/>
    </source>
</evidence>
<dbReference type="NCBIfam" id="NF002647">
    <property type="entry name" value="PRK02318.1-3"/>
    <property type="match status" value="1"/>
</dbReference>
<evidence type="ECO:0000256" key="7">
    <source>
        <dbReference type="HAMAP-Rule" id="MF_00196"/>
    </source>
</evidence>
<dbReference type="InterPro" id="IPR000669">
    <property type="entry name" value="Mannitol_DH"/>
</dbReference>
<evidence type="ECO:0000256" key="6">
    <source>
        <dbReference type="ARBA" id="ARBA00048615"/>
    </source>
</evidence>
<sequence length="401" mass="43829">MKQAIHFGAGNIGRGFIGALFSESGYHVSFVDVAETIIDGLNAQGKYRVKLAQEKDESILVENVSGINNMKDEEAVIAKIQQATYLTTAIGPNILPRIAPLIARGIEARVTGNFATGADLEPMSELDVASDMSAGSEKLYIIACENQIGATDILKGHIMSHLSDEAKADLAGKVYFFNSAVDRIVPIQEGGSLDVLVEPYYEWVVETTEDLPEVSGMTIVDDLAPFIERKLFTVNTGHAVIAYHGYLAGKPTIDKTLADPEIEREVRETLKETGAYLVKQYGLDEKTHLAYIDKNIARFKNAYLNDGVTRVGRAPIRKLGPEDRLVRPAVQAQKAGLSYSHLAKAIAAAMLFDYAEDEEAVKIQELIAQSGPELVLKEVSGLEADSELAQEVVRQYRAMKK</sequence>
<dbReference type="SUPFAM" id="SSF48179">
    <property type="entry name" value="6-phosphogluconate dehydrogenase C-terminal domain-like"/>
    <property type="match status" value="1"/>
</dbReference>
<dbReference type="InterPro" id="IPR013118">
    <property type="entry name" value="Mannitol_DH_C"/>
</dbReference>
<dbReference type="HAMAP" id="MF_00196">
    <property type="entry name" value="Mannitol_dehydrog"/>
    <property type="match status" value="1"/>
</dbReference>
<accession>A0A1C7E8I0</accession>
<dbReference type="InterPro" id="IPR023028">
    <property type="entry name" value="Mannitol_1_phos_5_DH"/>
</dbReference>
<dbReference type="InterPro" id="IPR013131">
    <property type="entry name" value="Mannitol_DH_N"/>
</dbReference>
<proteinExistence type="inferred from homology"/>
<organism evidence="10 11">
    <name type="scientific">Planococcus plakortidis</name>
    <dbReference type="NCBI Taxonomy" id="1038856"/>
    <lineage>
        <taxon>Bacteria</taxon>
        <taxon>Bacillati</taxon>
        <taxon>Bacillota</taxon>
        <taxon>Bacilli</taxon>
        <taxon>Bacillales</taxon>
        <taxon>Caryophanaceae</taxon>
        <taxon>Planococcus</taxon>
    </lineage>
</organism>
<protein>
    <recommendedName>
        <fullName evidence="3 7">Mannitol-1-phosphate 5-dehydrogenase</fullName>
        <ecNumber evidence="2 7">1.1.1.17</ecNumber>
    </recommendedName>
</protein>
<dbReference type="Pfam" id="PF08125">
    <property type="entry name" value="Mannitol_dh_C"/>
    <property type="match status" value="1"/>
</dbReference>
<dbReference type="GO" id="GO:0005829">
    <property type="term" value="C:cytosol"/>
    <property type="evidence" value="ECO:0007669"/>
    <property type="project" value="TreeGrafter"/>
</dbReference>
<dbReference type="GO" id="GO:0019592">
    <property type="term" value="P:mannitol catabolic process"/>
    <property type="evidence" value="ECO:0007669"/>
    <property type="project" value="TreeGrafter"/>
</dbReference>